<dbReference type="Proteomes" id="UP000008068">
    <property type="component" value="Unassembled WGS sequence"/>
</dbReference>
<protein>
    <submittedName>
        <fullName evidence="1">Uncharacterized protein</fullName>
    </submittedName>
</protein>
<name>G0MQ35_CAEBE</name>
<dbReference type="OrthoDB" id="5795179at2759"/>
<dbReference type="OMA" id="LVEMMIY"/>
<sequence>MSKFFACIFPFLSKSKQEDVKNTAFVSDTTNSSVCEMSYHHVESVSKKILQKRIQKLEKEKEALVEMMIYQHESYKKDGFVLQNAYQKKAQKNEKVTENYYKKIGKSYKKHQQSLNEGNYTENTYDYISLD</sequence>
<dbReference type="eggNOG" id="ENOG502TIPV">
    <property type="taxonomic scope" value="Eukaryota"/>
</dbReference>
<gene>
    <name evidence="1" type="ORF">CAEBREN_17152</name>
</gene>
<dbReference type="EMBL" id="GL379806">
    <property type="protein sequence ID" value="EGT40956.1"/>
    <property type="molecule type" value="Genomic_DNA"/>
</dbReference>
<evidence type="ECO:0000313" key="2">
    <source>
        <dbReference type="Proteomes" id="UP000008068"/>
    </source>
</evidence>
<proteinExistence type="predicted"/>
<dbReference type="AlphaFoldDB" id="G0MQ35"/>
<dbReference type="FunCoup" id="G0MQ35">
    <property type="interactions" value="1899"/>
</dbReference>
<keyword evidence="2" id="KW-1185">Reference proteome</keyword>
<organism evidence="2">
    <name type="scientific">Caenorhabditis brenneri</name>
    <name type="common">Nematode worm</name>
    <dbReference type="NCBI Taxonomy" id="135651"/>
    <lineage>
        <taxon>Eukaryota</taxon>
        <taxon>Metazoa</taxon>
        <taxon>Ecdysozoa</taxon>
        <taxon>Nematoda</taxon>
        <taxon>Chromadorea</taxon>
        <taxon>Rhabditida</taxon>
        <taxon>Rhabditina</taxon>
        <taxon>Rhabditomorpha</taxon>
        <taxon>Rhabditoidea</taxon>
        <taxon>Rhabditidae</taxon>
        <taxon>Peloderinae</taxon>
        <taxon>Caenorhabditis</taxon>
    </lineage>
</organism>
<evidence type="ECO:0000313" key="1">
    <source>
        <dbReference type="EMBL" id="EGT40956.1"/>
    </source>
</evidence>
<accession>G0MQ35</accession>
<dbReference type="HOGENOM" id="CLU_136392_0_0_1"/>
<reference evidence="2" key="1">
    <citation type="submission" date="2011-07" db="EMBL/GenBank/DDBJ databases">
        <authorList>
            <consortium name="Caenorhabditis brenneri Sequencing and Analysis Consortium"/>
            <person name="Wilson R.K."/>
        </authorList>
    </citation>
    <scope>NUCLEOTIDE SEQUENCE [LARGE SCALE GENOMIC DNA]</scope>
    <source>
        <strain evidence="2">PB2801</strain>
    </source>
</reference>
<dbReference type="InParanoid" id="G0MQ35"/>